<feature type="region of interest" description="Disordered" evidence="1">
    <location>
        <begin position="129"/>
        <end position="172"/>
    </location>
</feature>
<feature type="domain" description="SAC" evidence="2">
    <location>
        <begin position="270"/>
        <end position="653"/>
    </location>
</feature>
<dbReference type="PROSITE" id="PS50275">
    <property type="entry name" value="SAC"/>
    <property type="match status" value="1"/>
</dbReference>
<dbReference type="GO" id="GO:0005783">
    <property type="term" value="C:endoplasmic reticulum"/>
    <property type="evidence" value="ECO:0007669"/>
    <property type="project" value="TreeGrafter"/>
</dbReference>
<organism evidence="4 5">
    <name type="scientific">Uncinula necator</name>
    <name type="common">Grape powdery mildew</name>
    <dbReference type="NCBI Taxonomy" id="52586"/>
    <lineage>
        <taxon>Eukaryota</taxon>
        <taxon>Fungi</taxon>
        <taxon>Dikarya</taxon>
        <taxon>Ascomycota</taxon>
        <taxon>Pezizomycotina</taxon>
        <taxon>Leotiomycetes</taxon>
        <taxon>Erysiphales</taxon>
        <taxon>Erysiphaceae</taxon>
        <taxon>Erysiphe</taxon>
    </lineage>
</organism>
<evidence type="ECO:0000259" key="2">
    <source>
        <dbReference type="PROSITE" id="PS50275"/>
    </source>
</evidence>
<sequence>MSSLVRKVLIYAVTEGLILRPIPQKDGQGPTSSIKIFFNNNKIITLQNGDCEEQVPDKCFEAYGIVGVLTISKSSYLLSIVQREQVAQIHKKPIYVVTEIALTPLASKAEAESSIGNYQSKFSKKTETLDKVECSDSEEDNENNDRSISTGQVVDNKEDPGEFPPLVSHRRTSNVAQDVMAKKGGYGRFANKWFSKTGWILDQRRSMGMTSQEDDKFTTNNTLLGANVESKEDKDEAIGRNEPLENKNKVGITENTLQKLLRTTQLLLGSSESFYFSYDWDITRSFATLKTHFNNLPLCEQALADYFWNYHLLKPFINAGYTSFSLPLMQGFVGQREFSMKLNPIEQISNLDGLGNMSNKLSQWSSKRRRSLHCKQNDSQDLNLSMQECSEAKHTHKDFLLTLISRRSVRRAGLRYLRRGVDENGYTANFVETEQVLSDPEWISSRRLSSFVQIRGSIPVFWSQSPNSFKPTPRLQHGEETNLRAYCTHIKNLKNTYGDIQAISLVEKSGPEAIVGIEYENIVKILNEASDQNINSDLVVGFEWWDFHENCRGLKFENINLLMEILKMKLENHSYSCIVDGNFESRQSGVMRTNCMDCLDRTNVTQSACARKILELQLLSENVDLAFQADQGTKWFNDLWADNGDAISKQYASTAALKGDFTRTRKRELTGALRDVSLSISRFYNGIVNDYFSQAAIDYLIGNATELIFEDFDENFMTVDPAISMQRLRQQLIELCQKQVISDEKEEIIGGWTLLTPVSPNIINITPLQESVLLITNLGLYSCQVNWDLEKLSSFERISLESIQNIKYGTYITSTLSVAQMDEERNVGLVITYSVDDQKKDAKDSQDSISENVHQENSIIDTIAQVAPAFPGRPVATAKSTSEDNIISKTRVLAFKALPSRSSVAVTAAEEEVEVKFSELEQIEMICLEIERLVNNFRSMEVGRPRPSLVEHADIISLAEAHKSTRLLDKLSHNLKKLVWG</sequence>
<name>A0A0B1PEI6_UNCNE</name>
<dbReference type="Pfam" id="PF12456">
    <property type="entry name" value="hSac2"/>
    <property type="match status" value="1"/>
</dbReference>
<keyword evidence="5" id="KW-1185">Reference proteome</keyword>
<dbReference type="PANTHER" id="PTHR45662">
    <property type="entry name" value="PHOSPHATIDYLINOSITIDE PHOSPHATASE SAC1"/>
    <property type="match status" value="1"/>
</dbReference>
<accession>A0A0B1PEI6</accession>
<dbReference type="STRING" id="52586.A0A0B1PEI6"/>
<evidence type="ECO:0000259" key="3">
    <source>
        <dbReference type="PROSITE" id="PS51791"/>
    </source>
</evidence>
<dbReference type="OMA" id="YFWNRHL"/>
<feature type="domain" description="HSac2" evidence="3">
    <location>
        <begin position="723"/>
        <end position="887"/>
    </location>
</feature>
<dbReference type="EMBL" id="JNVN01000285">
    <property type="protein sequence ID" value="KHJ35735.1"/>
    <property type="molecule type" value="Genomic_DNA"/>
</dbReference>
<reference evidence="4 5" key="1">
    <citation type="journal article" date="2014" name="BMC Genomics">
        <title>Adaptive genomic structural variation in the grape powdery mildew pathogen, Erysiphe necator.</title>
        <authorList>
            <person name="Jones L."/>
            <person name="Riaz S."/>
            <person name="Morales-Cruz A."/>
            <person name="Amrine K.C."/>
            <person name="McGuire B."/>
            <person name="Gubler W.D."/>
            <person name="Walker M.A."/>
            <person name="Cantu D."/>
        </authorList>
    </citation>
    <scope>NUCLEOTIDE SEQUENCE [LARGE SCALE GENOMIC DNA]</scope>
    <source>
        <strain evidence="5">c</strain>
    </source>
</reference>
<dbReference type="AlphaFoldDB" id="A0A0B1PEI6"/>
<proteinExistence type="predicted"/>
<evidence type="ECO:0000313" key="4">
    <source>
        <dbReference type="EMBL" id="KHJ35735.1"/>
    </source>
</evidence>
<dbReference type="PROSITE" id="PS51791">
    <property type="entry name" value="HSAC2"/>
    <property type="match status" value="1"/>
</dbReference>
<dbReference type="GO" id="GO:0043812">
    <property type="term" value="F:phosphatidylinositol-4-phosphate phosphatase activity"/>
    <property type="evidence" value="ECO:0007669"/>
    <property type="project" value="TreeGrafter"/>
</dbReference>
<protein>
    <submittedName>
        <fullName evidence="4">Putative synaptojanin domain-containing protein</fullName>
    </submittedName>
</protein>
<dbReference type="HOGENOM" id="CLU_006249_1_0_1"/>
<dbReference type="Pfam" id="PF02383">
    <property type="entry name" value="Syja_N"/>
    <property type="match status" value="1"/>
</dbReference>
<comment type="caution">
    <text evidence="4">The sequence shown here is derived from an EMBL/GenBank/DDBJ whole genome shotgun (WGS) entry which is preliminary data.</text>
</comment>
<dbReference type="Proteomes" id="UP000030854">
    <property type="component" value="Unassembled WGS sequence"/>
</dbReference>
<dbReference type="InterPro" id="IPR022158">
    <property type="entry name" value="Inositol_phosphatase"/>
</dbReference>
<gene>
    <name evidence="4" type="ORF">EV44_g5613</name>
</gene>
<evidence type="ECO:0000313" key="5">
    <source>
        <dbReference type="Proteomes" id="UP000030854"/>
    </source>
</evidence>
<evidence type="ECO:0000256" key="1">
    <source>
        <dbReference type="SAM" id="MobiDB-lite"/>
    </source>
</evidence>
<dbReference type="InterPro" id="IPR034753">
    <property type="entry name" value="hSac2"/>
</dbReference>
<dbReference type="GO" id="GO:0046856">
    <property type="term" value="P:phosphatidylinositol dephosphorylation"/>
    <property type="evidence" value="ECO:0007669"/>
    <property type="project" value="TreeGrafter"/>
</dbReference>
<dbReference type="InterPro" id="IPR002013">
    <property type="entry name" value="SAC_dom"/>
</dbReference>
<dbReference type="PANTHER" id="PTHR45662:SF7">
    <property type="entry name" value="SACI DOMAIN PROTEIN (AFU_ORTHOLOGUE AFUA_1G15890)"/>
    <property type="match status" value="1"/>
</dbReference>